<dbReference type="Proteomes" id="UP000266723">
    <property type="component" value="Unassembled WGS sequence"/>
</dbReference>
<feature type="compositionally biased region" description="Polar residues" evidence="1">
    <location>
        <begin position="191"/>
        <end position="213"/>
    </location>
</feature>
<evidence type="ECO:0000256" key="1">
    <source>
        <dbReference type="SAM" id="MobiDB-lite"/>
    </source>
</evidence>
<accession>A0ABQ7DS37</accession>
<proteinExistence type="predicted"/>
<reference evidence="2 3" key="1">
    <citation type="journal article" date="2020" name="BMC Genomics">
        <title>Intraspecific diversification of the crop wild relative Brassica cretica Lam. using demographic model selection.</title>
        <authorList>
            <person name="Kioukis A."/>
            <person name="Michalopoulou V.A."/>
            <person name="Briers L."/>
            <person name="Pirintsos S."/>
            <person name="Studholme D.J."/>
            <person name="Pavlidis P."/>
            <person name="Sarris P.F."/>
        </authorList>
    </citation>
    <scope>NUCLEOTIDE SEQUENCE [LARGE SCALE GENOMIC DNA]</scope>
    <source>
        <strain evidence="3">cv. PFS-1207/04</strain>
    </source>
</reference>
<evidence type="ECO:0000313" key="3">
    <source>
        <dbReference type="Proteomes" id="UP000266723"/>
    </source>
</evidence>
<keyword evidence="3" id="KW-1185">Reference proteome</keyword>
<gene>
    <name evidence="2" type="ORF">DY000_02034070</name>
</gene>
<feature type="region of interest" description="Disordered" evidence="1">
    <location>
        <begin position="75"/>
        <end position="213"/>
    </location>
</feature>
<protein>
    <submittedName>
        <fullName evidence="2">Uncharacterized protein</fullName>
    </submittedName>
</protein>
<organism evidence="2 3">
    <name type="scientific">Brassica cretica</name>
    <name type="common">Mustard</name>
    <dbReference type="NCBI Taxonomy" id="69181"/>
    <lineage>
        <taxon>Eukaryota</taxon>
        <taxon>Viridiplantae</taxon>
        <taxon>Streptophyta</taxon>
        <taxon>Embryophyta</taxon>
        <taxon>Tracheophyta</taxon>
        <taxon>Spermatophyta</taxon>
        <taxon>Magnoliopsida</taxon>
        <taxon>eudicotyledons</taxon>
        <taxon>Gunneridae</taxon>
        <taxon>Pentapetalae</taxon>
        <taxon>rosids</taxon>
        <taxon>malvids</taxon>
        <taxon>Brassicales</taxon>
        <taxon>Brassicaceae</taxon>
        <taxon>Brassiceae</taxon>
        <taxon>Brassica</taxon>
    </lineage>
</organism>
<dbReference type="EMBL" id="QGKV02000649">
    <property type="protein sequence ID" value="KAF3579960.1"/>
    <property type="molecule type" value="Genomic_DNA"/>
</dbReference>
<feature type="compositionally biased region" description="Basic and acidic residues" evidence="1">
    <location>
        <begin position="78"/>
        <end position="101"/>
    </location>
</feature>
<evidence type="ECO:0000313" key="2">
    <source>
        <dbReference type="EMBL" id="KAF3579960.1"/>
    </source>
</evidence>
<name>A0ABQ7DS37_BRACR</name>
<comment type="caution">
    <text evidence="2">The sequence shown here is derived from an EMBL/GenBank/DDBJ whole genome shotgun (WGS) entry which is preliminary data.</text>
</comment>
<sequence length="213" mass="23579">MSYRCFGRAWSLRNGRALDCYVATKLWFELGRYVATELWLELGRYVATERVLGRFVATERNGRSKIDAISQLSPANAVRKDKGREESKRAQDNTISKRDHVLGATKSVAEKDDFLTGAQSPDGKEMSKHNSLGGTATKKRHPHSPLVKGARASKKLNLPRGRPSSKLPKAQGTFKKTQTHDVPRTEVFPSTKRTNSSATSGSVVSQKPPSKKI</sequence>